<dbReference type="EMBL" id="RCIY01000114">
    <property type="protein sequence ID" value="TGG75632.1"/>
    <property type="molecule type" value="Genomic_DNA"/>
</dbReference>
<dbReference type="RefSeq" id="WP_135567767.1">
    <property type="nucleotide sequence ID" value="NZ_CP048875.1"/>
</dbReference>
<reference evidence="1 2" key="1">
    <citation type="submission" date="2018-10" db="EMBL/GenBank/DDBJ databases">
        <title>Isolation of pseudouridimycin from Streptomyces albus DSM 40763.</title>
        <authorList>
            <person name="Rosenqvist P."/>
            <person name="Metsae-Ketelae M."/>
            <person name="Virta P."/>
        </authorList>
    </citation>
    <scope>NUCLEOTIDE SEQUENCE [LARGE SCALE GENOMIC DNA]</scope>
    <source>
        <strain evidence="1 2">DSM 40763</strain>
    </source>
</reference>
<dbReference type="AlphaFoldDB" id="A0A6C1C6K5"/>
<proteinExistence type="predicted"/>
<name>A0A6C1C6K5_9ACTN</name>
<protein>
    <submittedName>
        <fullName evidence="1">Uncharacterized protein</fullName>
    </submittedName>
</protein>
<evidence type="ECO:0000313" key="2">
    <source>
        <dbReference type="Proteomes" id="UP000298111"/>
    </source>
</evidence>
<dbReference type="Proteomes" id="UP000298111">
    <property type="component" value="Unassembled WGS sequence"/>
</dbReference>
<evidence type="ECO:0000313" key="1">
    <source>
        <dbReference type="EMBL" id="TGG75632.1"/>
    </source>
</evidence>
<gene>
    <name evidence="1" type="ORF">D8771_31965</name>
</gene>
<sequence length="83" mass="9171">MSPPDRKEADVRALLRQPRGVPVPADLAERALTQGERLLRRRRVRLALVWVTVLTALLALVVCSLVLDPWSEPPPTTSPAVGR</sequence>
<comment type="caution">
    <text evidence="1">The sequence shown here is derived from an EMBL/GenBank/DDBJ whole genome shotgun (WGS) entry which is preliminary data.</text>
</comment>
<accession>A0A6C1C6K5</accession>
<dbReference type="GeneID" id="75181671"/>
<organism evidence="1 2">
    <name type="scientific">Streptomyces albus</name>
    <dbReference type="NCBI Taxonomy" id="1888"/>
    <lineage>
        <taxon>Bacteria</taxon>
        <taxon>Bacillati</taxon>
        <taxon>Actinomycetota</taxon>
        <taxon>Actinomycetes</taxon>
        <taxon>Kitasatosporales</taxon>
        <taxon>Streptomycetaceae</taxon>
        <taxon>Streptomyces</taxon>
    </lineage>
</organism>